<comment type="cofactor">
    <cofactor evidence="9">
        <name>Mg(2+)</name>
        <dbReference type="ChEBI" id="CHEBI:18420"/>
    </cofactor>
</comment>
<dbReference type="OrthoDB" id="9806661at2"/>
<feature type="site" description="Transition state stabilizer" evidence="9">
    <location>
        <position position="18"/>
    </location>
</feature>
<evidence type="ECO:0000256" key="5">
    <source>
        <dbReference type="ARBA" id="ARBA00022840"/>
    </source>
</evidence>
<keyword evidence="6 9" id="KW-0460">Magnesium</keyword>
<accession>A0A1C7PC27</accession>
<comment type="pathway">
    <text evidence="9">Cofactor biosynthesis; coenzyme A biosynthesis; CoA from (R)-pantothenate: step 4/5.</text>
</comment>
<proteinExistence type="inferred from homology"/>
<evidence type="ECO:0000256" key="4">
    <source>
        <dbReference type="ARBA" id="ARBA00022741"/>
    </source>
</evidence>
<dbReference type="KEGG" id="agl:PYTT_2160"/>
<keyword evidence="3 9" id="KW-0548">Nucleotidyltransferase</keyword>
<evidence type="ECO:0000313" key="11">
    <source>
        <dbReference type="EMBL" id="SEH96783.1"/>
    </source>
</evidence>
<dbReference type="InterPro" id="IPR014729">
    <property type="entry name" value="Rossmann-like_a/b/a_fold"/>
</dbReference>
<dbReference type="RefSeq" id="WP_067775114.1">
    <property type="nucleotide sequence ID" value="NZ_JACVVN010000012.1"/>
</dbReference>
<comment type="similarity">
    <text evidence="9">Belongs to the bacterial CoaD family.</text>
</comment>
<dbReference type="EMBL" id="LT629973">
    <property type="protein sequence ID" value="SEH96783.1"/>
    <property type="molecule type" value="Genomic_DNA"/>
</dbReference>
<feature type="binding site" evidence="9">
    <location>
        <begin position="10"/>
        <end position="11"/>
    </location>
    <ligand>
        <name>ATP</name>
        <dbReference type="ChEBI" id="CHEBI:30616"/>
    </ligand>
</feature>
<keyword evidence="1 9" id="KW-0963">Cytoplasm</keyword>
<dbReference type="Pfam" id="PF01467">
    <property type="entry name" value="CTP_transf_like"/>
    <property type="match status" value="1"/>
</dbReference>
<dbReference type="NCBIfam" id="TIGR01510">
    <property type="entry name" value="coaD_prev_kdtB"/>
    <property type="match status" value="1"/>
</dbReference>
<feature type="binding site" evidence="9">
    <location>
        <position position="100"/>
    </location>
    <ligand>
        <name>ATP</name>
        <dbReference type="ChEBI" id="CHEBI:30616"/>
    </ligand>
</feature>
<comment type="subcellular location">
    <subcellularLocation>
        <location evidence="9">Cytoplasm</location>
    </subcellularLocation>
</comment>
<evidence type="ECO:0000256" key="2">
    <source>
        <dbReference type="ARBA" id="ARBA00022679"/>
    </source>
</evidence>
<dbReference type="Gene3D" id="3.40.50.620">
    <property type="entry name" value="HUPs"/>
    <property type="match status" value="1"/>
</dbReference>
<evidence type="ECO:0000256" key="8">
    <source>
        <dbReference type="ARBA" id="ARBA00029346"/>
    </source>
</evidence>
<feature type="binding site" evidence="9">
    <location>
        <position position="42"/>
    </location>
    <ligand>
        <name>substrate</name>
    </ligand>
</feature>
<evidence type="ECO:0000259" key="10">
    <source>
        <dbReference type="Pfam" id="PF01467"/>
    </source>
</evidence>
<evidence type="ECO:0000256" key="7">
    <source>
        <dbReference type="ARBA" id="ARBA00022993"/>
    </source>
</evidence>
<gene>
    <name evidence="9" type="primary">coaD</name>
    <name evidence="11" type="ORF">PYTT_2160</name>
</gene>
<name>A0A1C7PC27_9BACT</name>
<dbReference type="AlphaFoldDB" id="A0A1C7PC27"/>
<dbReference type="UniPathway" id="UPA00241">
    <property type="reaction ID" value="UER00355"/>
</dbReference>
<dbReference type="GO" id="GO:0015937">
    <property type="term" value="P:coenzyme A biosynthetic process"/>
    <property type="evidence" value="ECO:0007669"/>
    <property type="project" value="UniProtKB-UniRule"/>
</dbReference>
<reference evidence="12" key="1">
    <citation type="submission" date="2016-09" db="EMBL/GenBank/DDBJ databases">
        <authorList>
            <person name="Koehorst J."/>
        </authorList>
    </citation>
    <scope>NUCLEOTIDE SEQUENCE [LARGE SCALE GENOMIC DNA]</scope>
</reference>
<dbReference type="PRINTS" id="PR01020">
    <property type="entry name" value="LPSBIOSNTHSS"/>
</dbReference>
<feature type="binding site" evidence="9">
    <location>
        <begin position="125"/>
        <end position="131"/>
    </location>
    <ligand>
        <name>ATP</name>
        <dbReference type="ChEBI" id="CHEBI:30616"/>
    </ligand>
</feature>
<feature type="binding site" evidence="9">
    <location>
        <position position="10"/>
    </location>
    <ligand>
        <name>substrate</name>
    </ligand>
</feature>
<comment type="catalytic activity">
    <reaction evidence="8 9">
        <text>(R)-4'-phosphopantetheine + ATP + H(+) = 3'-dephospho-CoA + diphosphate</text>
        <dbReference type="Rhea" id="RHEA:19801"/>
        <dbReference type="ChEBI" id="CHEBI:15378"/>
        <dbReference type="ChEBI" id="CHEBI:30616"/>
        <dbReference type="ChEBI" id="CHEBI:33019"/>
        <dbReference type="ChEBI" id="CHEBI:57328"/>
        <dbReference type="ChEBI" id="CHEBI:61723"/>
        <dbReference type="EC" id="2.7.7.3"/>
    </reaction>
</comment>
<dbReference type="NCBIfam" id="TIGR00125">
    <property type="entry name" value="cyt_tran_rel"/>
    <property type="match status" value="1"/>
</dbReference>
<dbReference type="Proteomes" id="UP000176204">
    <property type="component" value="Chromosome I"/>
</dbReference>
<feature type="binding site" evidence="9">
    <location>
        <begin position="90"/>
        <end position="92"/>
    </location>
    <ligand>
        <name>ATP</name>
        <dbReference type="ChEBI" id="CHEBI:30616"/>
    </ligand>
</feature>
<keyword evidence="12" id="KW-1185">Reference proteome</keyword>
<dbReference type="CDD" id="cd02163">
    <property type="entry name" value="PPAT"/>
    <property type="match status" value="1"/>
</dbReference>
<dbReference type="PATRIC" id="fig|1679444.3.peg.2764"/>
<dbReference type="HAMAP" id="MF_00151">
    <property type="entry name" value="PPAT_bact"/>
    <property type="match status" value="1"/>
</dbReference>
<comment type="subunit">
    <text evidence="9">Homohexamer.</text>
</comment>
<dbReference type="PANTHER" id="PTHR21342">
    <property type="entry name" value="PHOSPHOPANTETHEINE ADENYLYLTRANSFERASE"/>
    <property type="match status" value="1"/>
</dbReference>
<evidence type="ECO:0000256" key="6">
    <source>
        <dbReference type="ARBA" id="ARBA00022842"/>
    </source>
</evidence>
<evidence type="ECO:0000256" key="3">
    <source>
        <dbReference type="ARBA" id="ARBA00022695"/>
    </source>
</evidence>
<evidence type="ECO:0000256" key="1">
    <source>
        <dbReference type="ARBA" id="ARBA00022490"/>
    </source>
</evidence>
<keyword evidence="4 9" id="KW-0547">Nucleotide-binding</keyword>
<dbReference type="STRING" id="1679444.PYTT_2160"/>
<dbReference type="GO" id="GO:0005524">
    <property type="term" value="F:ATP binding"/>
    <property type="evidence" value="ECO:0007669"/>
    <property type="project" value="UniProtKB-KW"/>
</dbReference>
<dbReference type="GO" id="GO:0004595">
    <property type="term" value="F:pantetheine-phosphate adenylyltransferase activity"/>
    <property type="evidence" value="ECO:0007669"/>
    <property type="project" value="UniProtKB-UniRule"/>
</dbReference>
<dbReference type="PANTHER" id="PTHR21342:SF1">
    <property type="entry name" value="PHOSPHOPANTETHEINE ADENYLYLTRANSFERASE"/>
    <property type="match status" value="1"/>
</dbReference>
<keyword evidence="2 9" id="KW-0808">Transferase</keyword>
<feature type="domain" description="Cytidyltransferase-like" evidence="10">
    <location>
        <begin position="6"/>
        <end position="134"/>
    </location>
</feature>
<keyword evidence="7 9" id="KW-0173">Coenzyme A biosynthesis</keyword>
<keyword evidence="5 9" id="KW-0067">ATP-binding</keyword>
<feature type="binding site" evidence="9">
    <location>
        <position position="18"/>
    </location>
    <ligand>
        <name>ATP</name>
        <dbReference type="ChEBI" id="CHEBI:30616"/>
    </ligand>
</feature>
<dbReference type="InterPro" id="IPR004821">
    <property type="entry name" value="Cyt_trans-like"/>
</dbReference>
<evidence type="ECO:0000256" key="9">
    <source>
        <dbReference type="HAMAP-Rule" id="MF_00151"/>
    </source>
</evidence>
<dbReference type="InterPro" id="IPR001980">
    <property type="entry name" value="PPAT"/>
</dbReference>
<protein>
    <recommendedName>
        <fullName evidence="9">Phosphopantetheine adenylyltransferase</fullName>
        <ecNumber evidence="9">2.7.7.3</ecNumber>
    </recommendedName>
    <alternativeName>
        <fullName evidence="9">Dephospho-CoA pyrophosphorylase</fullName>
    </alternativeName>
    <alternativeName>
        <fullName evidence="9">Pantetheine-phosphate adenylyltransferase</fullName>
        <shortName evidence="9">PPAT</shortName>
    </alternativeName>
</protein>
<dbReference type="EC" id="2.7.7.3" evidence="9"/>
<evidence type="ECO:0000313" key="12">
    <source>
        <dbReference type="Proteomes" id="UP000176204"/>
    </source>
</evidence>
<dbReference type="GO" id="GO:0005737">
    <property type="term" value="C:cytoplasm"/>
    <property type="evidence" value="ECO:0007669"/>
    <property type="project" value="UniProtKB-SubCell"/>
</dbReference>
<comment type="function">
    <text evidence="9">Reversibly transfers an adenylyl group from ATP to 4'-phosphopantetheine, yielding dephospho-CoA (dPCoA) and pyrophosphate.</text>
</comment>
<feature type="binding site" evidence="9">
    <location>
        <position position="75"/>
    </location>
    <ligand>
        <name>substrate</name>
    </ligand>
</feature>
<organism evidence="11 12">
    <name type="scientific">Akkermansia glycaniphila</name>
    <dbReference type="NCBI Taxonomy" id="1679444"/>
    <lineage>
        <taxon>Bacteria</taxon>
        <taxon>Pseudomonadati</taxon>
        <taxon>Verrucomicrobiota</taxon>
        <taxon>Verrucomicrobiia</taxon>
        <taxon>Verrucomicrobiales</taxon>
        <taxon>Akkermansiaceae</taxon>
        <taxon>Akkermansia</taxon>
    </lineage>
</organism>
<sequence>MQRTAVYAGSFDPLTNGHVWMIRQGAALFDRLIVAVGLNPEKRSTFSVDERTRMLEESLKGLDNVEIKEFNNRFLVDFAKENGAMVMIRGIRSSHDYEYERVMRHINADMAPQITTIFLMPPRSISELSSSMVKGLIGPEGWEEQVRRYVPGYVFELLKRNAASQKEDN</sequence>
<dbReference type="SUPFAM" id="SSF52374">
    <property type="entry name" value="Nucleotidylyl transferase"/>
    <property type="match status" value="1"/>
</dbReference>
<feature type="binding site" evidence="9">
    <location>
        <position position="89"/>
    </location>
    <ligand>
        <name>substrate</name>
    </ligand>
</feature>